<feature type="region of interest" description="Disordered" evidence="4">
    <location>
        <begin position="1"/>
        <end position="27"/>
    </location>
</feature>
<dbReference type="SMART" id="SM00248">
    <property type="entry name" value="ANK"/>
    <property type="match status" value="3"/>
</dbReference>
<dbReference type="PROSITE" id="PS50088">
    <property type="entry name" value="ANK_REPEAT"/>
    <property type="match status" value="2"/>
</dbReference>
<dbReference type="PANTHER" id="PTHR24201:SF15">
    <property type="entry name" value="ANKYRIN REPEAT DOMAIN-CONTAINING PROTEIN 66"/>
    <property type="match status" value="1"/>
</dbReference>
<evidence type="ECO:0000256" key="3">
    <source>
        <dbReference type="PROSITE-ProRule" id="PRU00023"/>
    </source>
</evidence>
<dbReference type="Proteomes" id="UP000502823">
    <property type="component" value="Unassembled WGS sequence"/>
</dbReference>
<dbReference type="PROSITE" id="PS50297">
    <property type="entry name" value="ANK_REP_REGION"/>
    <property type="match status" value="2"/>
</dbReference>
<gene>
    <name evidence="5" type="ORF">Cfor_12754</name>
</gene>
<keyword evidence="2 3" id="KW-0040">ANK repeat</keyword>
<protein>
    <submittedName>
        <fullName evidence="5">Uncharacterized protein</fullName>
    </submittedName>
</protein>
<dbReference type="AlphaFoldDB" id="A0A6L2PX78"/>
<dbReference type="EMBL" id="BLKM01012015">
    <property type="protein sequence ID" value="GFG35178.1"/>
    <property type="molecule type" value="Genomic_DNA"/>
</dbReference>
<dbReference type="SUPFAM" id="SSF48403">
    <property type="entry name" value="Ankyrin repeat"/>
    <property type="match status" value="1"/>
</dbReference>
<proteinExistence type="predicted"/>
<feature type="repeat" description="ANK" evidence="3">
    <location>
        <begin position="174"/>
        <end position="206"/>
    </location>
</feature>
<evidence type="ECO:0000256" key="4">
    <source>
        <dbReference type="SAM" id="MobiDB-lite"/>
    </source>
</evidence>
<keyword evidence="6" id="KW-1185">Reference proteome</keyword>
<dbReference type="Gene3D" id="1.25.40.20">
    <property type="entry name" value="Ankyrin repeat-containing domain"/>
    <property type="match status" value="2"/>
</dbReference>
<dbReference type="OrthoDB" id="496981at2759"/>
<dbReference type="InterPro" id="IPR002110">
    <property type="entry name" value="Ankyrin_rpt"/>
</dbReference>
<sequence length="341" mass="37615">MTSVDSGVDTGNDSNDSYATFDSQSTTREVGPVKLPTCVYPAPTTAKEVTEQGSGCVDMKRHRCDENSQFCRPLHQASPPLEVDPPAGLTFHNLGPSTLETGRGYEILESVTQRELQRKDRVSHLRIHRLESFITSARKRAAARRLRRAVSTNDVERVAALLADGADPNCVDGQQRSVLHLAACRGYCDIVRLLLERGANPNIKDPLGNTPLHLAACTNNIAVVTLLLKAGTHVDSTDHFGRSPLQLAQSKLRFLQRRLADTKDSQQVKDEAKQVVEMMLTYLDRCGQNPENELLRAFSSQLTLSHTQEEVETGVQDLLSSLESLSLEKSVSNQKVCTNKQ</sequence>
<dbReference type="InterPro" id="IPR036770">
    <property type="entry name" value="Ankyrin_rpt-contain_sf"/>
</dbReference>
<evidence type="ECO:0000313" key="6">
    <source>
        <dbReference type="Proteomes" id="UP000502823"/>
    </source>
</evidence>
<dbReference type="InParanoid" id="A0A6L2PX78"/>
<evidence type="ECO:0000256" key="2">
    <source>
        <dbReference type="ARBA" id="ARBA00023043"/>
    </source>
</evidence>
<comment type="caution">
    <text evidence="5">The sequence shown here is derived from an EMBL/GenBank/DDBJ whole genome shotgun (WGS) entry which is preliminary data.</text>
</comment>
<dbReference type="Pfam" id="PF12796">
    <property type="entry name" value="Ank_2"/>
    <property type="match status" value="1"/>
</dbReference>
<evidence type="ECO:0000313" key="5">
    <source>
        <dbReference type="EMBL" id="GFG35178.1"/>
    </source>
</evidence>
<keyword evidence="1" id="KW-0677">Repeat</keyword>
<feature type="repeat" description="ANK" evidence="3">
    <location>
        <begin position="207"/>
        <end position="239"/>
    </location>
</feature>
<dbReference type="InterPro" id="IPR050776">
    <property type="entry name" value="Ank_Repeat/CDKN_Inhibitor"/>
</dbReference>
<dbReference type="PANTHER" id="PTHR24201">
    <property type="entry name" value="ANK_REP_REGION DOMAIN-CONTAINING PROTEIN"/>
    <property type="match status" value="1"/>
</dbReference>
<name>A0A6L2PX78_COPFO</name>
<accession>A0A6L2PX78</accession>
<evidence type="ECO:0000256" key="1">
    <source>
        <dbReference type="ARBA" id="ARBA00022737"/>
    </source>
</evidence>
<reference evidence="6" key="1">
    <citation type="submission" date="2020-01" db="EMBL/GenBank/DDBJ databases">
        <title>Draft genome sequence of the Termite Coptotermes fromosanus.</title>
        <authorList>
            <person name="Itakura S."/>
            <person name="Yosikawa Y."/>
            <person name="Umezawa K."/>
        </authorList>
    </citation>
    <scope>NUCLEOTIDE SEQUENCE [LARGE SCALE GENOMIC DNA]</scope>
</reference>
<organism evidence="5 6">
    <name type="scientific">Coptotermes formosanus</name>
    <name type="common">Formosan subterranean termite</name>
    <dbReference type="NCBI Taxonomy" id="36987"/>
    <lineage>
        <taxon>Eukaryota</taxon>
        <taxon>Metazoa</taxon>
        <taxon>Ecdysozoa</taxon>
        <taxon>Arthropoda</taxon>
        <taxon>Hexapoda</taxon>
        <taxon>Insecta</taxon>
        <taxon>Pterygota</taxon>
        <taxon>Neoptera</taxon>
        <taxon>Polyneoptera</taxon>
        <taxon>Dictyoptera</taxon>
        <taxon>Blattodea</taxon>
        <taxon>Blattoidea</taxon>
        <taxon>Termitoidae</taxon>
        <taxon>Rhinotermitidae</taxon>
        <taxon>Coptotermes</taxon>
    </lineage>
</organism>